<feature type="compositionally biased region" description="Low complexity" evidence="1">
    <location>
        <begin position="20"/>
        <end position="34"/>
    </location>
</feature>
<gene>
    <name evidence="2" type="ORF">NPA36_01455</name>
</gene>
<dbReference type="Pfam" id="PF11104">
    <property type="entry name" value="PilM_2"/>
    <property type="match status" value="1"/>
</dbReference>
<accession>A0ABT1WL18</accession>
<dbReference type="Proteomes" id="UP001059480">
    <property type="component" value="Unassembled WGS sequence"/>
</dbReference>
<reference evidence="2" key="1">
    <citation type="submission" date="2022-07" db="EMBL/GenBank/DDBJ databases">
        <authorList>
            <person name="Jung M.-Y."/>
            <person name="Lee M."/>
        </authorList>
    </citation>
    <scope>NUCLEOTIDE SEQUENCE</scope>
    <source>
        <strain evidence="2">S8</strain>
    </source>
</reference>
<dbReference type="Gene3D" id="3.30.1490.300">
    <property type="match status" value="1"/>
</dbReference>
<dbReference type="InterPro" id="IPR005883">
    <property type="entry name" value="PilM"/>
</dbReference>
<dbReference type="InterPro" id="IPR050696">
    <property type="entry name" value="FtsA/MreB"/>
</dbReference>
<feature type="compositionally biased region" description="Polar residues" evidence="1">
    <location>
        <begin position="1"/>
        <end position="12"/>
    </location>
</feature>
<dbReference type="PANTHER" id="PTHR32432">
    <property type="entry name" value="CELL DIVISION PROTEIN FTSA-RELATED"/>
    <property type="match status" value="1"/>
</dbReference>
<dbReference type="RefSeq" id="WP_256944339.1">
    <property type="nucleotide sequence ID" value="NZ_JANHNZ010000001.1"/>
</dbReference>
<dbReference type="SUPFAM" id="SSF53067">
    <property type="entry name" value="Actin-like ATPase domain"/>
    <property type="match status" value="1"/>
</dbReference>
<name>A0ABT1WL18_9LACT</name>
<comment type="caution">
    <text evidence="2">The sequence shown here is derived from an EMBL/GenBank/DDBJ whole genome shotgun (WGS) entry which is preliminary data.</text>
</comment>
<organism evidence="2 3">
    <name type="scientific">Granulicatella seriolae</name>
    <dbReference type="NCBI Taxonomy" id="2967226"/>
    <lineage>
        <taxon>Bacteria</taxon>
        <taxon>Bacillati</taxon>
        <taxon>Bacillota</taxon>
        <taxon>Bacilli</taxon>
        <taxon>Lactobacillales</taxon>
        <taxon>Carnobacteriaceae</taxon>
        <taxon>Granulicatella</taxon>
    </lineage>
</organism>
<dbReference type="Gene3D" id="3.30.420.40">
    <property type="match status" value="2"/>
</dbReference>
<dbReference type="PANTHER" id="PTHR32432:SF3">
    <property type="entry name" value="ETHANOLAMINE UTILIZATION PROTEIN EUTJ"/>
    <property type="match status" value="1"/>
</dbReference>
<feature type="compositionally biased region" description="Basic and acidic residues" evidence="1">
    <location>
        <begin position="36"/>
        <end position="47"/>
    </location>
</feature>
<reference evidence="2" key="3">
    <citation type="journal article" date="2023" name="Microbiol. Resour. Announc.">
        <title>Draft Genome Sequence of Granulicatella sp. Strain S8, Isolated from a Marine Fish, Seriola quinqueradiata.</title>
        <authorList>
            <person name="Lee M."/>
            <person name="Farooq A."/>
            <person name="Jeong J.B."/>
            <person name="Jung M.Y."/>
        </authorList>
    </citation>
    <scope>NUCLEOTIDE SEQUENCE</scope>
    <source>
        <strain evidence="2">S8</strain>
    </source>
</reference>
<reference evidence="2" key="2">
    <citation type="journal article" date="2023" name="Curr. Microbiol.">
        <title>Granulicatella seriolae sp. nov., a Novel Facultative Anaerobe Isolated from Yellowtail Marine Fish.</title>
        <authorList>
            <person name="Lee M."/>
            <person name="Choi Y.J."/>
            <person name="Farooq A."/>
            <person name="Jeong J.B."/>
            <person name="Jung M.Y."/>
        </authorList>
    </citation>
    <scope>NUCLEOTIDE SEQUENCE</scope>
    <source>
        <strain evidence="2">S8</strain>
    </source>
</reference>
<evidence type="ECO:0000256" key="1">
    <source>
        <dbReference type="SAM" id="MobiDB-lite"/>
    </source>
</evidence>
<evidence type="ECO:0000313" key="2">
    <source>
        <dbReference type="EMBL" id="MCQ9209233.1"/>
    </source>
</evidence>
<protein>
    <submittedName>
        <fullName evidence="2">Pilus assembly protein PilM</fullName>
    </submittedName>
</protein>
<sequence length="457" mass="52919">MGLFQKKQNSSDDLLDQNEKNNQNSKKSSSLFSIGKKKDEDITTEERQDIKEFNKRVKLQQSTQKKDKDIEGKQTKKKLFFKKEPKEKERQYVTTNEAYTFFGKAIKGNMLAIDLLDKSAKLILAKNKKDDLEILQVVDAEMPDNSIINGDIIDQEAVFQALRSAIEINNLSAKYAMFSINGERIIRREIRIPFVEEKDIEGLINFELEQYLDIDTESYIIEFELIEQEQNSVEETLNHLDEVGRFLDVLVYAVPKGMVENRFEIAKKLKLIPYVLDIHSNGLEKWAQRVESINNLPVSLTEKNIGFIQITNQTVDVYLYSKGEFITNNHARINYQFIVEVFEREERLKKINDLNPTDHQYPGIINAINEWTSATTEHILATEEFYSRTQATSIDTFYVYGNDNIYAELVPFLEKHFGRTLTNIEEAQLQGISWMNANAHTCTPDLIQATAMLIRRA</sequence>
<evidence type="ECO:0000313" key="3">
    <source>
        <dbReference type="Proteomes" id="UP001059480"/>
    </source>
</evidence>
<dbReference type="EMBL" id="JANHNZ010000001">
    <property type="protein sequence ID" value="MCQ9209233.1"/>
    <property type="molecule type" value="Genomic_DNA"/>
</dbReference>
<feature type="region of interest" description="Disordered" evidence="1">
    <location>
        <begin position="1"/>
        <end position="47"/>
    </location>
</feature>
<proteinExistence type="predicted"/>
<keyword evidence="3" id="KW-1185">Reference proteome</keyword>
<dbReference type="InterPro" id="IPR043129">
    <property type="entry name" value="ATPase_NBD"/>
</dbReference>